<keyword evidence="3" id="KW-1185">Reference proteome</keyword>
<dbReference type="PANTHER" id="PTHR33376">
    <property type="match status" value="1"/>
</dbReference>
<dbReference type="EMBL" id="NEVT01000008">
    <property type="protein sequence ID" value="OZI72601.1"/>
    <property type="molecule type" value="Genomic_DNA"/>
</dbReference>
<evidence type="ECO:0000313" key="2">
    <source>
        <dbReference type="EMBL" id="OZI72601.1"/>
    </source>
</evidence>
<dbReference type="InterPro" id="IPR018389">
    <property type="entry name" value="DctP_fam"/>
</dbReference>
<comment type="caution">
    <text evidence="2">The sequence shown here is derived from an EMBL/GenBank/DDBJ whole genome shotgun (WGS) entry which is preliminary data.</text>
</comment>
<protein>
    <submittedName>
        <fullName evidence="2">ABC transporter substrate-binding protein</fullName>
    </submittedName>
</protein>
<proteinExistence type="predicted"/>
<dbReference type="AlphaFoldDB" id="A0A261VFQ8"/>
<accession>A0A261VFQ8</accession>
<dbReference type="Pfam" id="PF03480">
    <property type="entry name" value="DctP"/>
    <property type="match status" value="1"/>
</dbReference>
<evidence type="ECO:0000256" key="1">
    <source>
        <dbReference type="ARBA" id="ARBA00022729"/>
    </source>
</evidence>
<keyword evidence="1" id="KW-0732">Signal</keyword>
<dbReference type="GO" id="GO:0055085">
    <property type="term" value="P:transmembrane transport"/>
    <property type="evidence" value="ECO:0007669"/>
    <property type="project" value="InterPro"/>
</dbReference>
<dbReference type="RefSeq" id="WP_094807721.1">
    <property type="nucleotide sequence ID" value="NZ_NEVT01000008.1"/>
</dbReference>
<dbReference type="Proteomes" id="UP000215633">
    <property type="component" value="Unassembled WGS sequence"/>
</dbReference>
<organism evidence="2 3">
    <name type="scientific">Bordetella genomosp. 2</name>
    <dbReference type="NCBI Taxonomy" id="1983456"/>
    <lineage>
        <taxon>Bacteria</taxon>
        <taxon>Pseudomonadati</taxon>
        <taxon>Pseudomonadota</taxon>
        <taxon>Betaproteobacteria</taxon>
        <taxon>Burkholderiales</taxon>
        <taxon>Alcaligenaceae</taxon>
        <taxon>Bordetella</taxon>
    </lineage>
</organism>
<evidence type="ECO:0000313" key="3">
    <source>
        <dbReference type="Proteomes" id="UP000215633"/>
    </source>
</evidence>
<dbReference type="InterPro" id="IPR038404">
    <property type="entry name" value="TRAP_DctP_sf"/>
</dbReference>
<name>A0A261VFQ8_9BORD</name>
<dbReference type="PANTHER" id="PTHR33376:SF15">
    <property type="entry name" value="BLL6794 PROTEIN"/>
    <property type="match status" value="1"/>
</dbReference>
<dbReference type="Gene3D" id="3.40.190.170">
    <property type="entry name" value="Bacterial extracellular solute-binding protein, family 7"/>
    <property type="match status" value="1"/>
</dbReference>
<sequence>MKRRDFIKTAGLLAGVSAPAVWPSRLLAADKPVSIKFDSYIAETAGPSRLDDWFLKQLETRSNGAVKVRRYWAQSLNKVGEHLSAVRDGTSEMSLISPGYYQAQLPVTRGLEWYYRMNRADALHLVCRDVYEQFQPLRDEWEKRYRAKVMYWTNWYYAPLVTREPIKSVEDIRGKRIRGYGVANDVIQRLGGTAVPMAAPEVYTALERGVLDGVYGFDFITAVGYKLHEIAPYFTDIGDGPHGPSATIINMRTWEAFPEPVKALCNDIVGEIYGGKYTEIFDAAARQYVKTALAEGAKFSSLPDEEKRKAKALVQPAEVQAWLDNVAKPAGIDGPRMQSLIDAAIAKYDPQGTLKRFDELAAQA</sequence>
<dbReference type="NCBIfam" id="NF037995">
    <property type="entry name" value="TRAP_S1"/>
    <property type="match status" value="1"/>
</dbReference>
<reference evidence="3" key="1">
    <citation type="submission" date="2017-05" db="EMBL/GenBank/DDBJ databases">
        <title>Complete and WGS of Bordetella genogroups.</title>
        <authorList>
            <person name="Spilker T."/>
            <person name="Lipuma J."/>
        </authorList>
    </citation>
    <scope>NUCLEOTIDE SEQUENCE [LARGE SCALE GENOMIC DNA]</scope>
    <source>
        <strain evidence="3">AU8256</strain>
    </source>
</reference>
<gene>
    <name evidence="2" type="ORF">CAL24_20150</name>
</gene>
<dbReference type="SUPFAM" id="SSF53850">
    <property type="entry name" value="Periplasmic binding protein-like II"/>
    <property type="match status" value="1"/>
</dbReference>